<dbReference type="InterPro" id="IPR007627">
    <property type="entry name" value="RNA_pol_sigma70_r2"/>
</dbReference>
<evidence type="ECO:0000259" key="7">
    <source>
        <dbReference type="Pfam" id="PF04545"/>
    </source>
</evidence>
<dbReference type="RefSeq" id="WP_183317992.1">
    <property type="nucleotide sequence ID" value="NZ_JACHVQ010000001.1"/>
</dbReference>
<feature type="domain" description="RNA polymerase sigma-70 region 4" evidence="7">
    <location>
        <begin position="111"/>
        <end position="159"/>
    </location>
</feature>
<dbReference type="InterPro" id="IPR014284">
    <property type="entry name" value="RNA_pol_sigma-70_dom"/>
</dbReference>
<dbReference type="InterPro" id="IPR013325">
    <property type="entry name" value="RNA_pol_sigma_r2"/>
</dbReference>
<evidence type="ECO:0000256" key="3">
    <source>
        <dbReference type="ARBA" id="ARBA00023082"/>
    </source>
</evidence>
<evidence type="ECO:0000256" key="5">
    <source>
        <dbReference type="ARBA" id="ARBA00023163"/>
    </source>
</evidence>
<evidence type="ECO:0000256" key="4">
    <source>
        <dbReference type="ARBA" id="ARBA00023125"/>
    </source>
</evidence>
<dbReference type="PANTHER" id="PTHR43133">
    <property type="entry name" value="RNA POLYMERASE ECF-TYPE SIGMA FACTO"/>
    <property type="match status" value="1"/>
</dbReference>
<dbReference type="GO" id="GO:0016987">
    <property type="term" value="F:sigma factor activity"/>
    <property type="evidence" value="ECO:0007669"/>
    <property type="project" value="UniProtKB-KW"/>
</dbReference>
<keyword evidence="2" id="KW-0805">Transcription regulation</keyword>
<sequence>MVTDPGVLDQLHRDHANALWAYVVRLTGDRTFAQDVVQETMLRAWREGITDETDTHATSARAWLFTVARRLVIDESRSARHRREVIADELPEQRTGDQVDAVFDAAMIVDALASLSPSHREVVVRAYYGRATVTEIAEDLGVPPGTVKSRMHYGMRALRLALQERGVTR</sequence>
<dbReference type="GO" id="GO:0006352">
    <property type="term" value="P:DNA-templated transcription initiation"/>
    <property type="evidence" value="ECO:0007669"/>
    <property type="project" value="InterPro"/>
</dbReference>
<dbReference type="CDD" id="cd06171">
    <property type="entry name" value="Sigma70_r4"/>
    <property type="match status" value="1"/>
</dbReference>
<evidence type="ECO:0000313" key="9">
    <source>
        <dbReference type="Proteomes" id="UP000559182"/>
    </source>
</evidence>
<dbReference type="NCBIfam" id="TIGR02937">
    <property type="entry name" value="sigma70-ECF"/>
    <property type="match status" value="1"/>
</dbReference>
<dbReference type="Proteomes" id="UP000559182">
    <property type="component" value="Unassembled WGS sequence"/>
</dbReference>
<feature type="domain" description="RNA polymerase sigma-70 region 2" evidence="6">
    <location>
        <begin position="11"/>
        <end position="80"/>
    </location>
</feature>
<evidence type="ECO:0000256" key="1">
    <source>
        <dbReference type="ARBA" id="ARBA00010641"/>
    </source>
</evidence>
<comment type="caution">
    <text evidence="8">The sequence shown here is derived from an EMBL/GenBank/DDBJ whole genome shotgun (WGS) entry which is preliminary data.</text>
</comment>
<comment type="similarity">
    <text evidence="1">Belongs to the sigma-70 factor family. ECF subfamily.</text>
</comment>
<dbReference type="Pfam" id="PF04542">
    <property type="entry name" value="Sigma70_r2"/>
    <property type="match status" value="1"/>
</dbReference>
<dbReference type="InterPro" id="IPR007630">
    <property type="entry name" value="RNA_pol_sigma70_r4"/>
</dbReference>
<dbReference type="Gene3D" id="1.10.10.10">
    <property type="entry name" value="Winged helix-like DNA-binding domain superfamily/Winged helix DNA-binding domain"/>
    <property type="match status" value="1"/>
</dbReference>
<dbReference type="Gene3D" id="1.10.1740.10">
    <property type="match status" value="1"/>
</dbReference>
<dbReference type="NCBIfam" id="NF007227">
    <property type="entry name" value="PRK09645.1"/>
    <property type="match status" value="1"/>
</dbReference>
<dbReference type="PANTHER" id="PTHR43133:SF52">
    <property type="entry name" value="ECF RNA POLYMERASE SIGMA FACTOR SIGL"/>
    <property type="match status" value="1"/>
</dbReference>
<accession>A0A839MZV3</accession>
<proteinExistence type="inferred from homology"/>
<gene>
    <name evidence="8" type="ORF">FHU39_000103</name>
</gene>
<evidence type="ECO:0000256" key="2">
    <source>
        <dbReference type="ARBA" id="ARBA00023015"/>
    </source>
</evidence>
<keyword evidence="4" id="KW-0238">DNA-binding</keyword>
<keyword evidence="9" id="KW-1185">Reference proteome</keyword>
<organism evidence="8 9">
    <name type="scientific">Flexivirga oryzae</name>
    <dbReference type="NCBI Taxonomy" id="1794944"/>
    <lineage>
        <taxon>Bacteria</taxon>
        <taxon>Bacillati</taxon>
        <taxon>Actinomycetota</taxon>
        <taxon>Actinomycetes</taxon>
        <taxon>Micrococcales</taxon>
        <taxon>Dermacoccaceae</taxon>
        <taxon>Flexivirga</taxon>
    </lineage>
</organism>
<keyword evidence="5" id="KW-0804">Transcription</keyword>
<dbReference type="Pfam" id="PF04545">
    <property type="entry name" value="Sigma70_r4"/>
    <property type="match status" value="1"/>
</dbReference>
<dbReference type="SUPFAM" id="SSF88659">
    <property type="entry name" value="Sigma3 and sigma4 domains of RNA polymerase sigma factors"/>
    <property type="match status" value="1"/>
</dbReference>
<name>A0A839MZV3_9MICO</name>
<protein>
    <submittedName>
        <fullName evidence="8">RNA polymerase sigma-70 factor (ECF subfamily)</fullName>
    </submittedName>
</protein>
<dbReference type="SUPFAM" id="SSF88946">
    <property type="entry name" value="Sigma2 domain of RNA polymerase sigma factors"/>
    <property type="match status" value="1"/>
</dbReference>
<evidence type="ECO:0000313" key="8">
    <source>
        <dbReference type="EMBL" id="MBB2890119.1"/>
    </source>
</evidence>
<dbReference type="InterPro" id="IPR036388">
    <property type="entry name" value="WH-like_DNA-bd_sf"/>
</dbReference>
<dbReference type="AlphaFoldDB" id="A0A839MZV3"/>
<keyword evidence="3" id="KW-0731">Sigma factor</keyword>
<evidence type="ECO:0000259" key="6">
    <source>
        <dbReference type="Pfam" id="PF04542"/>
    </source>
</evidence>
<reference evidence="8 9" key="1">
    <citation type="submission" date="2020-08" db="EMBL/GenBank/DDBJ databases">
        <title>Sequencing the genomes of 1000 actinobacteria strains.</title>
        <authorList>
            <person name="Klenk H.-P."/>
        </authorList>
    </citation>
    <scope>NUCLEOTIDE SEQUENCE [LARGE SCALE GENOMIC DNA]</scope>
    <source>
        <strain evidence="8 9">DSM 105369</strain>
    </source>
</reference>
<dbReference type="InterPro" id="IPR013324">
    <property type="entry name" value="RNA_pol_sigma_r3/r4-like"/>
</dbReference>
<dbReference type="GO" id="GO:0003677">
    <property type="term" value="F:DNA binding"/>
    <property type="evidence" value="ECO:0007669"/>
    <property type="project" value="UniProtKB-KW"/>
</dbReference>
<dbReference type="InterPro" id="IPR039425">
    <property type="entry name" value="RNA_pol_sigma-70-like"/>
</dbReference>
<dbReference type="EMBL" id="JACHVQ010000001">
    <property type="protein sequence ID" value="MBB2890119.1"/>
    <property type="molecule type" value="Genomic_DNA"/>
</dbReference>